<proteinExistence type="predicted"/>
<evidence type="ECO:0000313" key="4">
    <source>
        <dbReference type="EMBL" id="OAT81345.1"/>
    </source>
</evidence>
<dbReference type="PROSITE" id="PS50846">
    <property type="entry name" value="HMA_2"/>
    <property type="match status" value="1"/>
</dbReference>
<dbReference type="OrthoDB" id="9813965at2"/>
<dbReference type="Gene3D" id="3.30.70.100">
    <property type="match status" value="1"/>
</dbReference>
<dbReference type="STRING" id="1838280.A6M21_10715"/>
<dbReference type="PROSITE" id="PS01047">
    <property type="entry name" value="HMA_1"/>
    <property type="match status" value="1"/>
</dbReference>
<dbReference type="EMBL" id="LYVF01000164">
    <property type="protein sequence ID" value="OAT81345.1"/>
    <property type="molecule type" value="Genomic_DNA"/>
</dbReference>
<evidence type="ECO:0000256" key="2">
    <source>
        <dbReference type="ARBA" id="ARBA00022723"/>
    </source>
</evidence>
<evidence type="ECO:0000259" key="3">
    <source>
        <dbReference type="PROSITE" id="PS50846"/>
    </source>
</evidence>
<dbReference type="GO" id="GO:0005507">
    <property type="term" value="F:copper ion binding"/>
    <property type="evidence" value="ECO:0007669"/>
    <property type="project" value="InterPro"/>
</dbReference>
<dbReference type="InterPro" id="IPR000428">
    <property type="entry name" value="Cu-bd"/>
</dbReference>
<gene>
    <name evidence="4" type="ORF">A6M21_10715</name>
</gene>
<dbReference type="InterPro" id="IPR006121">
    <property type="entry name" value="HMA_dom"/>
</dbReference>
<evidence type="ECO:0000313" key="5">
    <source>
        <dbReference type="Proteomes" id="UP000078532"/>
    </source>
</evidence>
<name>A0A1B7LE63_9FIRM</name>
<dbReference type="AlphaFoldDB" id="A0A1B7LE63"/>
<dbReference type="InterPro" id="IPR017969">
    <property type="entry name" value="Heavy-metal-associated_CS"/>
</dbReference>
<dbReference type="InterPro" id="IPR036163">
    <property type="entry name" value="HMA_dom_sf"/>
</dbReference>
<accession>A0A1B7LE63</accession>
<feature type="domain" description="HMA" evidence="3">
    <location>
        <begin position="10"/>
        <end position="75"/>
    </location>
</feature>
<comment type="caution">
    <text evidence="4">The sequence shown here is derived from an EMBL/GenBank/DDBJ whole genome shotgun (WGS) entry which is preliminary data.</text>
</comment>
<dbReference type="CDD" id="cd00371">
    <property type="entry name" value="HMA"/>
    <property type="match status" value="1"/>
</dbReference>
<dbReference type="PANTHER" id="PTHR46594">
    <property type="entry name" value="P-TYPE CATION-TRANSPORTING ATPASE"/>
    <property type="match status" value="1"/>
</dbReference>
<dbReference type="Pfam" id="PF00403">
    <property type="entry name" value="HMA"/>
    <property type="match status" value="1"/>
</dbReference>
<organism evidence="4 5">
    <name type="scientific">Desulfotomaculum copahuensis</name>
    <dbReference type="NCBI Taxonomy" id="1838280"/>
    <lineage>
        <taxon>Bacteria</taxon>
        <taxon>Bacillati</taxon>
        <taxon>Bacillota</taxon>
        <taxon>Clostridia</taxon>
        <taxon>Eubacteriales</taxon>
        <taxon>Desulfotomaculaceae</taxon>
        <taxon>Desulfotomaculum</taxon>
    </lineage>
</organism>
<dbReference type="PANTHER" id="PTHR46594:SF4">
    <property type="entry name" value="P-TYPE CATION-TRANSPORTING ATPASE"/>
    <property type="match status" value="1"/>
</dbReference>
<dbReference type="PRINTS" id="PR00944">
    <property type="entry name" value="CUEXPORT"/>
</dbReference>
<dbReference type="PROSITE" id="PS51257">
    <property type="entry name" value="PROKAR_LIPOPROTEIN"/>
    <property type="match status" value="1"/>
</dbReference>
<keyword evidence="5" id="KW-1185">Reference proteome</keyword>
<dbReference type="GO" id="GO:0006825">
    <property type="term" value="P:copper ion transport"/>
    <property type="evidence" value="ECO:0007669"/>
    <property type="project" value="InterPro"/>
</dbReference>
<dbReference type="Proteomes" id="UP000078532">
    <property type="component" value="Unassembled WGS sequence"/>
</dbReference>
<reference evidence="4 5" key="1">
    <citation type="submission" date="2016-04" db="EMBL/GenBank/DDBJ databases">
        <authorList>
            <person name="Evans L.H."/>
            <person name="Alamgir A."/>
            <person name="Owens N."/>
            <person name="Weber N.D."/>
            <person name="Virtaneva K."/>
            <person name="Barbian K."/>
            <person name="Babar A."/>
            <person name="Rosenke K."/>
        </authorList>
    </citation>
    <scope>NUCLEOTIDE SEQUENCE [LARGE SCALE GENOMIC DNA]</scope>
    <source>
        <strain evidence="4 5">LMa1</strain>
    </source>
</reference>
<sequence length="76" mass="7722">MKGGENVTGQQTVLQVAGMSCNHCKMAVEKALKAVEGVTGAVVDLAAKTATVAHGPAVTRNQLVEAVEKAGYQVVG</sequence>
<evidence type="ECO:0000256" key="1">
    <source>
        <dbReference type="ARBA" id="ARBA00015313"/>
    </source>
</evidence>
<dbReference type="SUPFAM" id="SSF55008">
    <property type="entry name" value="HMA, heavy metal-associated domain"/>
    <property type="match status" value="1"/>
</dbReference>
<protein>
    <recommendedName>
        <fullName evidence="1">Copper chaperone CopZ</fullName>
    </recommendedName>
</protein>
<dbReference type="FunFam" id="3.30.70.100:FF:000001">
    <property type="entry name" value="ATPase copper transporting beta"/>
    <property type="match status" value="1"/>
</dbReference>
<keyword evidence="2" id="KW-0479">Metal-binding</keyword>